<dbReference type="EC" id="4.1.1.111" evidence="4"/>
<accession>A0A3D8P368</accession>
<keyword evidence="1" id="KW-0456">Lyase</keyword>
<evidence type="ECO:0000256" key="4">
    <source>
        <dbReference type="ARBA" id="ARBA00023471"/>
    </source>
</evidence>
<comment type="similarity">
    <text evidence="3">Belongs to the Ahb/Nir family.</text>
</comment>
<dbReference type="EMBL" id="QSLN01000007">
    <property type="protein sequence ID" value="RDV83012.1"/>
    <property type="molecule type" value="Genomic_DNA"/>
</dbReference>
<dbReference type="InterPro" id="IPR050684">
    <property type="entry name" value="HTH-Siroheme_Decarb"/>
</dbReference>
<dbReference type="InterPro" id="IPR019888">
    <property type="entry name" value="Tscrpt_reg_AsnC-like"/>
</dbReference>
<dbReference type="SMART" id="SM00344">
    <property type="entry name" value="HTH_ASNC"/>
    <property type="match status" value="1"/>
</dbReference>
<gene>
    <name evidence="8" type="ORF">DXX99_06330</name>
</gene>
<dbReference type="OrthoDB" id="9806536at2"/>
<dbReference type="Pfam" id="PF17805">
    <property type="entry name" value="AsnC_trans_reg2"/>
    <property type="match status" value="1"/>
</dbReference>
<feature type="domain" description="Siroheme decarboxylase AsnC-like ligand binding" evidence="6">
    <location>
        <begin position="68"/>
        <end position="149"/>
    </location>
</feature>
<comment type="catalytic activity">
    <reaction evidence="5">
        <text>siroheme + 2 H(+) = 12,18-didecarboxysiroheme + 2 CO2</text>
        <dbReference type="Rhea" id="RHEA:19093"/>
        <dbReference type="ChEBI" id="CHEBI:15378"/>
        <dbReference type="ChEBI" id="CHEBI:16526"/>
        <dbReference type="ChEBI" id="CHEBI:60052"/>
        <dbReference type="ChEBI" id="CHEBI:140497"/>
        <dbReference type="EC" id="4.1.1.111"/>
    </reaction>
</comment>
<evidence type="ECO:0000256" key="1">
    <source>
        <dbReference type="ARBA" id="ARBA00023239"/>
    </source>
</evidence>
<feature type="domain" description="Siroheme decarboxylase NirL-like HTH" evidence="7">
    <location>
        <begin position="12"/>
        <end position="58"/>
    </location>
</feature>
<dbReference type="PROSITE" id="PS00519">
    <property type="entry name" value="HTH_ASNC_1"/>
    <property type="match status" value="1"/>
</dbReference>
<dbReference type="RefSeq" id="WP_115792656.1">
    <property type="nucleotide sequence ID" value="NZ_QSLN01000007.1"/>
</dbReference>
<dbReference type="AlphaFoldDB" id="A0A3D8P368"/>
<comment type="caution">
    <text evidence="8">The sequence shown here is derived from an EMBL/GenBank/DDBJ whole genome shotgun (WGS) entry which is preliminary data.</text>
</comment>
<proteinExistence type="inferred from homology"/>
<dbReference type="InterPro" id="IPR053953">
    <property type="entry name" value="NirdL-like_HTH"/>
</dbReference>
<dbReference type="GO" id="GO:0016829">
    <property type="term" value="F:lyase activity"/>
    <property type="evidence" value="ECO:0007669"/>
    <property type="project" value="UniProtKB-KW"/>
</dbReference>
<dbReference type="Proteomes" id="UP000256329">
    <property type="component" value="Unassembled WGS sequence"/>
</dbReference>
<dbReference type="InterPro" id="IPR036388">
    <property type="entry name" value="WH-like_DNA-bd_sf"/>
</dbReference>
<evidence type="ECO:0000313" key="9">
    <source>
        <dbReference type="Proteomes" id="UP000256329"/>
    </source>
</evidence>
<dbReference type="InterPro" id="IPR036390">
    <property type="entry name" value="WH_DNA-bd_sf"/>
</dbReference>
<evidence type="ECO:0000256" key="5">
    <source>
        <dbReference type="ARBA" id="ARBA00048470"/>
    </source>
</evidence>
<dbReference type="SUPFAM" id="SSF46785">
    <property type="entry name" value="Winged helix' DNA-binding domain"/>
    <property type="match status" value="1"/>
</dbReference>
<dbReference type="Pfam" id="PF22451">
    <property type="entry name" value="NirdL-like_HTH"/>
    <property type="match status" value="1"/>
</dbReference>
<dbReference type="InterPro" id="IPR019885">
    <property type="entry name" value="Tscrpt_reg_HTH_AsnC-type_CS"/>
</dbReference>
<evidence type="ECO:0000256" key="2">
    <source>
        <dbReference type="ARBA" id="ARBA00023444"/>
    </source>
</evidence>
<evidence type="ECO:0000259" key="6">
    <source>
        <dbReference type="Pfam" id="PF17805"/>
    </source>
</evidence>
<evidence type="ECO:0000256" key="3">
    <source>
        <dbReference type="ARBA" id="ARBA00023457"/>
    </source>
</evidence>
<dbReference type="Gene3D" id="1.10.10.10">
    <property type="entry name" value="Winged helix-like DNA-binding domain superfamily/Winged helix DNA-binding domain"/>
    <property type="match status" value="1"/>
</dbReference>
<evidence type="ECO:0000313" key="8">
    <source>
        <dbReference type="EMBL" id="RDV83012.1"/>
    </source>
</evidence>
<organism evidence="8 9">
    <name type="scientific">Ammonifex thiophilus</name>
    <dbReference type="NCBI Taxonomy" id="444093"/>
    <lineage>
        <taxon>Bacteria</taxon>
        <taxon>Bacillati</taxon>
        <taxon>Bacillota</taxon>
        <taxon>Clostridia</taxon>
        <taxon>Thermoanaerobacterales</taxon>
        <taxon>Thermoanaerobacteraceae</taxon>
        <taxon>Ammonifex</taxon>
    </lineage>
</organism>
<dbReference type="InterPro" id="IPR040523">
    <property type="entry name" value="AsnC_trans_reg2"/>
</dbReference>
<protein>
    <recommendedName>
        <fullName evidence="4">siroheme decarboxylase</fullName>
        <ecNumber evidence="4">4.1.1.111</ecNumber>
    </recommendedName>
</protein>
<keyword evidence="9" id="KW-1185">Reference proteome</keyword>
<dbReference type="PANTHER" id="PTHR43413">
    <property type="entry name" value="TRANSCRIPTIONAL REGULATOR, ASNC FAMILY"/>
    <property type="match status" value="1"/>
</dbReference>
<sequence length="173" mass="19464">MPEKKAVLTDADRRLLAALQKGFSPVPEPFRELAAQVGMTEEALIARLRELKEMGVIRRLGAIIDSRKIGYTGTLCALAVPPKRIPEVAEVINSYPEVTHNYVREHETYNVWFTILAPSHERINQILREIREKTGINQFLNLPARRIFKIRVNFDLEGSHDRAGAAPDPGAGE</sequence>
<reference evidence="8 9" key="1">
    <citation type="submission" date="2018-08" db="EMBL/GenBank/DDBJ databases">
        <title>Form III RuBisCO-mediated autotrophy in Thermodesulfobium bacteria.</title>
        <authorList>
            <person name="Toshchakov S.V."/>
            <person name="Kublanov I.V."/>
            <person name="Frolov E."/>
            <person name="Bonch-Osmolovskaya E.A."/>
            <person name="Tourova T.P."/>
            <person name="Chernych N.A."/>
            <person name="Lebedinsky A.V."/>
        </authorList>
    </citation>
    <scope>NUCLEOTIDE SEQUENCE [LARGE SCALE GENOMIC DNA]</scope>
    <source>
        <strain evidence="8 9">SR</strain>
    </source>
</reference>
<dbReference type="PANTHER" id="PTHR43413:SF1">
    <property type="entry name" value="SIROHEME DECARBOXYLASE NIRL SUBUNIT"/>
    <property type="match status" value="1"/>
</dbReference>
<dbReference type="Gene3D" id="3.30.70.3460">
    <property type="match status" value="1"/>
</dbReference>
<name>A0A3D8P368_9THEO</name>
<comment type="pathway">
    <text evidence="2">Porphyrin-containing compound metabolism.</text>
</comment>
<evidence type="ECO:0000259" key="7">
    <source>
        <dbReference type="Pfam" id="PF22451"/>
    </source>
</evidence>